<evidence type="ECO:0000313" key="3">
    <source>
        <dbReference type="EMBL" id="MCZ0857209.1"/>
    </source>
</evidence>
<dbReference type="Pfam" id="PF18134">
    <property type="entry name" value="AGS_C"/>
    <property type="match status" value="1"/>
</dbReference>
<sequence length="434" mass="49796">MKTSEIFDTLLANLKVGDTATSIASRRDEIAKALNKGFRETESCTAYKLMVGSFGRHTAIKGVSDLDMIFILPLDIRSEYNNETGPRRILERVRDVLSARYPRTEVRVDQCVVRVKFVSNSFKFEIQPAFENSDGSFSYPDTRAKNWKITKPRKEITETKACNERTSMNMRRLARMVRAWKNANGVNMGGLLIDTLVYKFFEQTKDYDAAGTSSFDLMVRDFFKFLKEQTEQNYYLALGSQQQVYIKEKFQPKAKSAYNRCLEAIEYEGNLSANKKWRKVFGAMVPLATTVNEASRKFRDTEEFIEDKYPVDISETVFIDCKVTQPRLRPTWLRKMLRDGAPLKAGRILEFLVTSCSVTKPYILMWKVLNRGPEAEKRDMIRGQIISSDESGTCLEHSDFKGDHVVECYVIKDEVVVARDRISVPISNTSTETT</sequence>
<dbReference type="Proteomes" id="UP001072034">
    <property type="component" value="Unassembled WGS sequence"/>
</dbReference>
<dbReference type="EMBL" id="JAPTMY010000006">
    <property type="protein sequence ID" value="MCZ0857209.1"/>
    <property type="molecule type" value="Genomic_DNA"/>
</dbReference>
<dbReference type="RefSeq" id="WP_268916845.1">
    <property type="nucleotide sequence ID" value="NZ_JAPTMY010000006.1"/>
</dbReference>
<protein>
    <submittedName>
        <fullName evidence="3">Nucleotidyltransferase</fullName>
    </submittedName>
</protein>
<accession>A0ABT4I758</accession>
<dbReference type="InterPro" id="IPR006116">
    <property type="entry name" value="NT_2-5OAS_ClassI-CCAase"/>
</dbReference>
<evidence type="ECO:0000259" key="2">
    <source>
        <dbReference type="Pfam" id="PF18134"/>
    </source>
</evidence>
<keyword evidence="1" id="KW-0051">Antiviral defense</keyword>
<comment type="caution">
    <text evidence="3">The sequence shown here is derived from an EMBL/GenBank/DDBJ whole genome shotgun (WGS) entry which is preliminary data.</text>
</comment>
<evidence type="ECO:0000313" key="4">
    <source>
        <dbReference type="Proteomes" id="UP001072034"/>
    </source>
</evidence>
<keyword evidence="4" id="KW-1185">Reference proteome</keyword>
<proteinExistence type="predicted"/>
<organism evidence="3 4">
    <name type="scientific">Actinomyces israelii</name>
    <dbReference type="NCBI Taxonomy" id="1659"/>
    <lineage>
        <taxon>Bacteria</taxon>
        <taxon>Bacillati</taxon>
        <taxon>Actinomycetota</taxon>
        <taxon>Actinomycetes</taxon>
        <taxon>Actinomycetales</taxon>
        <taxon>Actinomycetaceae</taxon>
        <taxon>Actinomyces</taxon>
    </lineage>
</organism>
<dbReference type="InterPro" id="IPR043519">
    <property type="entry name" value="NT_sf"/>
</dbReference>
<gene>
    <name evidence="3" type="ORF">OHJ16_04025</name>
</gene>
<dbReference type="Gene3D" id="3.30.460.10">
    <property type="entry name" value="Beta Polymerase, domain 2"/>
    <property type="match status" value="1"/>
</dbReference>
<dbReference type="Pfam" id="PF18144">
    <property type="entry name" value="SMODS"/>
    <property type="match status" value="1"/>
</dbReference>
<feature type="domain" description="Adenylyl/Guanylyl and SMODS C-terminal sensor" evidence="2">
    <location>
        <begin position="300"/>
        <end position="427"/>
    </location>
</feature>
<dbReference type="CDD" id="cd05400">
    <property type="entry name" value="NT_2-5OAS_ClassI-CCAase"/>
    <property type="match status" value="1"/>
</dbReference>
<dbReference type="SUPFAM" id="SSF81301">
    <property type="entry name" value="Nucleotidyltransferase"/>
    <property type="match status" value="1"/>
</dbReference>
<name>A0ABT4I758_9ACTO</name>
<dbReference type="InterPro" id="IPR040511">
    <property type="entry name" value="AGS_C"/>
</dbReference>
<evidence type="ECO:0000256" key="1">
    <source>
        <dbReference type="ARBA" id="ARBA00023118"/>
    </source>
</evidence>
<reference evidence="3" key="1">
    <citation type="submission" date="2022-10" db="EMBL/GenBank/DDBJ databases">
        <title>Genome sequence of Actinomyces israelii ATCC 10048.</title>
        <authorList>
            <person name="Watt R.M."/>
            <person name="Tong W.M."/>
        </authorList>
    </citation>
    <scope>NUCLEOTIDE SEQUENCE</scope>
    <source>
        <strain evidence="3">ATCC 10048</strain>
    </source>
</reference>